<proteinExistence type="predicted"/>
<gene>
    <name evidence="4" type="ORF">DGYR_LOCUS9895</name>
</gene>
<protein>
    <submittedName>
        <fullName evidence="4">DgyrCDS10488</fullName>
    </submittedName>
</protein>
<dbReference type="PROSITE" id="PS50222">
    <property type="entry name" value="EF_HAND_2"/>
    <property type="match status" value="2"/>
</dbReference>
<dbReference type="Gene3D" id="3.80.10.10">
    <property type="entry name" value="Ribonuclease Inhibitor"/>
    <property type="match status" value="1"/>
</dbReference>
<dbReference type="OrthoDB" id="76105at2759"/>
<dbReference type="SUPFAM" id="SSF52047">
    <property type="entry name" value="RNI-like"/>
    <property type="match status" value="1"/>
</dbReference>
<feature type="region of interest" description="Disordered" evidence="2">
    <location>
        <begin position="80"/>
        <end position="118"/>
    </location>
</feature>
<organism evidence="4 5">
    <name type="scientific">Dimorphilus gyrociliatus</name>
    <dbReference type="NCBI Taxonomy" id="2664684"/>
    <lineage>
        <taxon>Eukaryota</taxon>
        <taxon>Metazoa</taxon>
        <taxon>Spiralia</taxon>
        <taxon>Lophotrochozoa</taxon>
        <taxon>Annelida</taxon>
        <taxon>Polychaeta</taxon>
        <taxon>Polychaeta incertae sedis</taxon>
        <taxon>Dinophilidae</taxon>
        <taxon>Dimorphilus</taxon>
    </lineage>
</organism>
<dbReference type="EMBL" id="CAJFCJ010000015">
    <property type="protein sequence ID" value="CAD5122035.1"/>
    <property type="molecule type" value="Genomic_DNA"/>
</dbReference>
<reference evidence="4 5" key="1">
    <citation type="submission" date="2020-08" db="EMBL/GenBank/DDBJ databases">
        <authorList>
            <person name="Hejnol A."/>
        </authorList>
    </citation>
    <scope>NUCLEOTIDE SEQUENCE [LARGE SCALE GENOMIC DNA]</scope>
</reference>
<dbReference type="PANTHER" id="PTHR24114">
    <property type="entry name" value="LEUCINE RICH REPEAT FAMILY PROTEIN"/>
    <property type="match status" value="1"/>
</dbReference>
<dbReference type="AlphaFoldDB" id="A0A7I8W1R2"/>
<feature type="domain" description="EF-hand" evidence="3">
    <location>
        <begin position="512"/>
        <end position="547"/>
    </location>
</feature>
<comment type="caution">
    <text evidence="4">The sequence shown here is derived from an EMBL/GenBank/DDBJ whole genome shotgun (WGS) entry which is preliminary data.</text>
</comment>
<dbReference type="PANTHER" id="PTHR24114:SF2">
    <property type="entry name" value="F-BOX DOMAIN-CONTAINING PROTEIN-RELATED"/>
    <property type="match status" value="1"/>
</dbReference>
<dbReference type="InterPro" id="IPR032675">
    <property type="entry name" value="LRR_dom_sf"/>
</dbReference>
<dbReference type="InterPro" id="IPR052394">
    <property type="entry name" value="LRR-containing"/>
</dbReference>
<dbReference type="InterPro" id="IPR002048">
    <property type="entry name" value="EF_hand_dom"/>
</dbReference>
<dbReference type="InterPro" id="IPR011992">
    <property type="entry name" value="EF-hand-dom_pair"/>
</dbReference>
<dbReference type="InterPro" id="IPR001611">
    <property type="entry name" value="Leu-rich_rpt"/>
</dbReference>
<dbReference type="SUPFAM" id="SSF47473">
    <property type="entry name" value="EF-hand"/>
    <property type="match status" value="1"/>
</dbReference>
<evidence type="ECO:0000313" key="4">
    <source>
        <dbReference type="EMBL" id="CAD5122035.1"/>
    </source>
</evidence>
<accession>A0A7I8W1R2</accession>
<dbReference type="InterPro" id="IPR018247">
    <property type="entry name" value="EF_Hand_1_Ca_BS"/>
</dbReference>
<dbReference type="SMART" id="SM00368">
    <property type="entry name" value="LRR_RI"/>
    <property type="match status" value="7"/>
</dbReference>
<feature type="compositionally biased region" description="Acidic residues" evidence="2">
    <location>
        <begin position="109"/>
        <end position="118"/>
    </location>
</feature>
<dbReference type="PROSITE" id="PS00018">
    <property type="entry name" value="EF_HAND_1"/>
    <property type="match status" value="1"/>
</dbReference>
<evidence type="ECO:0000256" key="2">
    <source>
        <dbReference type="SAM" id="MobiDB-lite"/>
    </source>
</evidence>
<evidence type="ECO:0000259" key="3">
    <source>
        <dbReference type="PROSITE" id="PS50222"/>
    </source>
</evidence>
<sequence length="608" mass="68980">MKERDRGEDLGTEGCVVGERVSGVGRETRSDKACTYVRKKYNIKRRLEKGTVVLYYFQQVTFSQNCKSFEMNSNLELSSIGSRQSRGGSLSSAHMERSRPGSEKILITEVEDTNEDDETLRRQRLGDLVGDSHDYLKSTTDDPESYDTDLEYDDNEFLNDKIQFDPTGIADYIQQCNKLGVIPVSYFVKHVHDKEFIMRNHGLGPNGAKAISKPLQLNTEVEKIDLEGNQIEGVGCFYLCKALRDNNYVTELILRENQIGREGAEAVCTMLSNNSIITSLDLSGNNLKDTEGELFHSLLMNNSVIRKLLLRHNELSVKSAKYFKEILSENETLRELDLSWNHFRTQGAVWIAQGVMENYGLKSLLLEMNGFGLEGAEAMGHALKHNQSLSYLELSNNRIPDDGAKAIIKSLQSNEILEFLSLGFNPITAEVCDLLLKSLQTNENSHLEKIELPGVLVSEEFSENYKILQQKREIFINHGGVVAQRISGDFEIDLEQAYHKDPMTKLQNFAKKKKFRLVDLFRQFDKDCSWSVSHEEFRLGIKASGIEMSEADICKLLDRLDADGDGEVDYGELLFGDSEHRKFKRDIEKTKQKELSNLSTNKDKSAEP</sequence>
<dbReference type="Pfam" id="PF13516">
    <property type="entry name" value="LRR_6"/>
    <property type="match status" value="4"/>
</dbReference>
<dbReference type="CDD" id="cd00051">
    <property type="entry name" value="EFh"/>
    <property type="match status" value="1"/>
</dbReference>
<feature type="domain" description="EF-hand" evidence="3">
    <location>
        <begin position="548"/>
        <end position="583"/>
    </location>
</feature>
<dbReference type="Gene3D" id="1.10.238.10">
    <property type="entry name" value="EF-hand"/>
    <property type="match status" value="1"/>
</dbReference>
<keyword evidence="1" id="KW-0106">Calcium</keyword>
<evidence type="ECO:0000313" key="5">
    <source>
        <dbReference type="Proteomes" id="UP000549394"/>
    </source>
</evidence>
<dbReference type="GO" id="GO:0005509">
    <property type="term" value="F:calcium ion binding"/>
    <property type="evidence" value="ECO:0007669"/>
    <property type="project" value="InterPro"/>
</dbReference>
<keyword evidence="5" id="KW-1185">Reference proteome</keyword>
<name>A0A7I8W1R2_9ANNE</name>
<evidence type="ECO:0000256" key="1">
    <source>
        <dbReference type="ARBA" id="ARBA00022837"/>
    </source>
</evidence>
<feature type="compositionally biased region" description="Low complexity" evidence="2">
    <location>
        <begin position="80"/>
        <end position="92"/>
    </location>
</feature>
<dbReference type="Proteomes" id="UP000549394">
    <property type="component" value="Unassembled WGS sequence"/>
</dbReference>